<dbReference type="InterPro" id="IPR028994">
    <property type="entry name" value="Integrin_alpha_N"/>
</dbReference>
<dbReference type="InterPro" id="IPR013517">
    <property type="entry name" value="FG-GAP"/>
</dbReference>
<evidence type="ECO:0000313" key="6">
    <source>
        <dbReference type="EMBL" id="GGB84513.1"/>
    </source>
</evidence>
<feature type="domain" description="Peptidoglycan recognition protein family" evidence="5">
    <location>
        <begin position="213"/>
        <end position="362"/>
    </location>
</feature>
<dbReference type="InterPro" id="IPR036505">
    <property type="entry name" value="Amidase/PGRP_sf"/>
</dbReference>
<dbReference type="GO" id="GO:0009253">
    <property type="term" value="P:peptidoglycan catabolic process"/>
    <property type="evidence" value="ECO:0007669"/>
    <property type="project" value="InterPro"/>
</dbReference>
<dbReference type="InterPro" id="IPR015510">
    <property type="entry name" value="PGRP"/>
</dbReference>
<evidence type="ECO:0000256" key="3">
    <source>
        <dbReference type="SAM" id="MobiDB-lite"/>
    </source>
</evidence>
<dbReference type="SUPFAM" id="SSF55846">
    <property type="entry name" value="N-acetylmuramoyl-L-alanine amidase-like"/>
    <property type="match status" value="1"/>
</dbReference>
<reference evidence="6" key="1">
    <citation type="journal article" date="2014" name="Int. J. Syst. Evol. Microbiol.">
        <title>Complete genome sequence of Corynebacterium casei LMG S-19264T (=DSM 44701T), isolated from a smear-ripened cheese.</title>
        <authorList>
            <consortium name="US DOE Joint Genome Institute (JGI-PGF)"/>
            <person name="Walter F."/>
            <person name="Albersmeier A."/>
            <person name="Kalinowski J."/>
            <person name="Ruckert C."/>
        </authorList>
    </citation>
    <scope>NUCLEOTIDE SEQUENCE</scope>
    <source>
        <strain evidence="6">CGMCC 1.10749</strain>
    </source>
</reference>
<reference evidence="6" key="2">
    <citation type="submission" date="2020-09" db="EMBL/GenBank/DDBJ databases">
        <authorList>
            <person name="Sun Q."/>
            <person name="Zhou Y."/>
        </authorList>
    </citation>
    <scope>NUCLEOTIDE SEQUENCE</scope>
    <source>
        <strain evidence="6">CGMCC 1.10749</strain>
    </source>
</reference>
<protein>
    <recommendedName>
        <fullName evidence="5">Peptidoglycan recognition protein family domain-containing protein</fullName>
    </recommendedName>
</protein>
<name>A0A8H9FWQ4_9MICO</name>
<dbReference type="SMART" id="SM00701">
    <property type="entry name" value="PGRP"/>
    <property type="match status" value="1"/>
</dbReference>
<dbReference type="PANTHER" id="PTHR11022:SF41">
    <property type="entry name" value="PEPTIDOGLYCAN-RECOGNITION PROTEIN LC-RELATED"/>
    <property type="match status" value="1"/>
</dbReference>
<dbReference type="GO" id="GO:0008270">
    <property type="term" value="F:zinc ion binding"/>
    <property type="evidence" value="ECO:0007669"/>
    <property type="project" value="InterPro"/>
</dbReference>
<evidence type="ECO:0000313" key="7">
    <source>
        <dbReference type="Proteomes" id="UP000628079"/>
    </source>
</evidence>
<evidence type="ECO:0000259" key="5">
    <source>
        <dbReference type="SMART" id="SM00701"/>
    </source>
</evidence>
<dbReference type="SUPFAM" id="SSF69318">
    <property type="entry name" value="Integrin alpha N-terminal domain"/>
    <property type="match status" value="1"/>
</dbReference>
<dbReference type="CDD" id="cd06583">
    <property type="entry name" value="PGRP"/>
    <property type="match status" value="1"/>
</dbReference>
<dbReference type="Pfam" id="PF13517">
    <property type="entry name" value="FG-GAP_3"/>
    <property type="match status" value="1"/>
</dbReference>
<evidence type="ECO:0000256" key="2">
    <source>
        <dbReference type="ARBA" id="ARBA00022729"/>
    </source>
</evidence>
<dbReference type="InterPro" id="IPR006619">
    <property type="entry name" value="PGRP_domain_met/bac"/>
</dbReference>
<comment type="caution">
    <text evidence="6">The sequence shown here is derived from an EMBL/GenBank/DDBJ whole genome shotgun (WGS) entry which is preliminary data.</text>
</comment>
<dbReference type="EMBL" id="BMEA01000002">
    <property type="protein sequence ID" value="GGB84513.1"/>
    <property type="molecule type" value="Genomic_DNA"/>
</dbReference>
<dbReference type="PANTHER" id="PTHR11022">
    <property type="entry name" value="PEPTIDOGLYCAN RECOGNITION PROTEIN"/>
    <property type="match status" value="1"/>
</dbReference>
<gene>
    <name evidence="6" type="ORF">GCM10011314_25210</name>
</gene>
<dbReference type="Pfam" id="PF01510">
    <property type="entry name" value="Amidase_2"/>
    <property type="match status" value="1"/>
</dbReference>
<dbReference type="Gene3D" id="3.40.80.10">
    <property type="entry name" value="Peptidoglycan recognition protein-like"/>
    <property type="match status" value="1"/>
</dbReference>
<evidence type="ECO:0000256" key="4">
    <source>
        <dbReference type="SAM" id="SignalP"/>
    </source>
</evidence>
<feature type="region of interest" description="Disordered" evidence="3">
    <location>
        <begin position="185"/>
        <end position="232"/>
    </location>
</feature>
<feature type="chain" id="PRO_5034034620" description="Peptidoglycan recognition protein family domain-containing protein" evidence="4">
    <location>
        <begin position="27"/>
        <end position="661"/>
    </location>
</feature>
<feature type="compositionally biased region" description="Low complexity" evidence="3">
    <location>
        <begin position="194"/>
        <end position="214"/>
    </location>
</feature>
<evidence type="ECO:0000256" key="1">
    <source>
        <dbReference type="ARBA" id="ARBA00007553"/>
    </source>
</evidence>
<organism evidence="6 7">
    <name type="scientific">Knoellia flava</name>
    <dbReference type="NCBI Taxonomy" id="913969"/>
    <lineage>
        <taxon>Bacteria</taxon>
        <taxon>Bacillati</taxon>
        <taxon>Actinomycetota</taxon>
        <taxon>Actinomycetes</taxon>
        <taxon>Micrococcales</taxon>
        <taxon>Intrasporangiaceae</taxon>
        <taxon>Knoellia</taxon>
    </lineage>
</organism>
<sequence>MHRPPAIATGVLLAALGLVTANPAAASPSAEAPAESPVAARASAASAPKARTVAFAAVPSSARAKGVSAQDRETAEHHGVPAFVTAATRPIAVEDRATAIGVTWSGRASQGVVQWRFRADGGAAGAWSELPTGAHGPDAGSAEARAARTTSDPLLTTDPGSVELRVLGGSAPASSLVATVDEPGGAAEATAPDASRAPAPGSPTATRTSSSTPTILTRASWGADESMRKGSPSYGAVKGEVVHHTVNANTYAADDVPALIRAIYAYHVQRNGWNDIGYNFLIDRFGRTWEGRFGGTNRAVVGAHSPGVNSWTTSASTIGNFSSSGTSVPAAVTAAYQSLFTWKARLHQLEPEWTVNLGGTTQRSISGHRDNTSTECPGDALYARIPAITSAVAAATPDSPALTVRRDADNAGGNDVLTIDRSGRLALVTADDSGLLQEPETKTTLDPTGFDMLRVVGDWDGDGAVDVVGRFGNGSLYLFAGAGDGGFEPPVRIGVGWNTMRIMTGVGDVTGDEHPDLIAATATSSELRVYPGDGRGSFLVPKVIGTAGWGGIRSLVGVGDWDRDGDADVLGIWADGRPTVYANRGDGLLRTGPTLDFRAPEGSVVSAIGDVTFDTLVDLVVKDEGGTVRVAASTADPAVTRWVEQSGTTVSTWRSLTPQEG</sequence>
<dbReference type="Gene3D" id="2.130.10.130">
    <property type="entry name" value="Integrin alpha, N-terminal"/>
    <property type="match status" value="1"/>
</dbReference>
<proteinExistence type="inferred from homology"/>
<keyword evidence="2 4" id="KW-0732">Signal</keyword>
<dbReference type="AlphaFoldDB" id="A0A8H9FWQ4"/>
<comment type="similarity">
    <text evidence="1">Belongs to the N-acetylmuramoyl-L-alanine amidase 2 family.</text>
</comment>
<dbReference type="GO" id="GO:0008745">
    <property type="term" value="F:N-acetylmuramoyl-L-alanine amidase activity"/>
    <property type="evidence" value="ECO:0007669"/>
    <property type="project" value="InterPro"/>
</dbReference>
<dbReference type="Proteomes" id="UP000628079">
    <property type="component" value="Unassembled WGS sequence"/>
</dbReference>
<dbReference type="InterPro" id="IPR002502">
    <property type="entry name" value="Amidase_domain"/>
</dbReference>
<dbReference type="RefSeq" id="WP_035948442.1">
    <property type="nucleotide sequence ID" value="NZ_BMEA01000002.1"/>
</dbReference>
<feature type="signal peptide" evidence="4">
    <location>
        <begin position="1"/>
        <end position="26"/>
    </location>
</feature>
<feature type="region of interest" description="Disordered" evidence="3">
    <location>
        <begin position="128"/>
        <end position="162"/>
    </location>
</feature>
<accession>A0A8H9FWQ4</accession>